<dbReference type="PANTHER" id="PTHR23159:SF31">
    <property type="entry name" value="CENTROSOME-ASSOCIATED PROTEIN CEP250 ISOFORM X1"/>
    <property type="match status" value="1"/>
</dbReference>
<feature type="compositionally biased region" description="Basic and acidic residues" evidence="1">
    <location>
        <begin position="331"/>
        <end position="364"/>
    </location>
</feature>
<feature type="compositionally biased region" description="Polar residues" evidence="1">
    <location>
        <begin position="729"/>
        <end position="738"/>
    </location>
</feature>
<dbReference type="InterPro" id="IPR036116">
    <property type="entry name" value="FN3_sf"/>
</dbReference>
<sequence length="1182" mass="128495">MRIGAAFGIVGTSFAAPRSLDAGLLLLLLLLLPSPTMAGPKAPHQAAGWVAVFADALSTDANYAPYLIAMGHTLVNSMAVPAAVYFKPFVVFMAMSWLFWRAYQVVNRPLEDLAGLLGFDIPSAPVVDLAGVKADGAIIHWQLPESPLRMNKTTHRFEIMVNGDVVASLSVKESGALIMGLQPGCFYVVRVSLVNNMDFASKSQPIRFRTKQHASADFFAPSLDDEGEYDGPQVAIHAQPYRALQDVAPALPDAVPMTRENSTGLGPSRSVKSRRASPSALDLQKHDPPPDDNEPPEGAETITRLTEKLDAIRRETDEAERQAKEEEEEESRQKDELAKERDELKAESLERDRASRNLKKEVNTLERQNTIAQNDRTKHERILQQKKQERQKLKDDMIRWDEEAAKMRLDMERIIKEKEEYLQQAEQDAEELRAKQVVEAAAVKALDDEVKEKSSEIKKLERVMKNSSPNLTEQEPNLVQQFQQDAEEKRLWEITYQSLQHQYATTHTKLEQAKRMHAEQQAYLEQLRAKRRQEEAAQQYASPPATQERPLRRGDSNRSRRAQSGVSQSESPRMANFPIASAPFQPGASAAASLFPTVPAFFNIQNGTSLAGPTDGIAMSDEDREKLTGGAPMSPGAGAEYLPADLFGEGDTKRTEMILPGLGALPGLPGITATVAQNQAAYDPGPASPASGRSSRPASVFASPRASAQNLIGSPEGVERIMDSDVRSIRSNRSNRATSGGGAGSRFSGMFGIKQRAKTSSGDEGPALSKSNSMPRQDGGIPGIDLDTRKRNSSISGSMLSGPPFGDISFDAPSMPASTRRSRTLGLFRNEGSGWPRFSKRATSPRPGSTHSSELPRPSFDSSRWGVDNWPSGDAASGNRSSPLAFGSGWNQSHPQQSRIFGSRHPSRRPSAQYGGSGPPDDITEDEDDDQFDDYRVSDLGPIGSRPPPGSKKAEKAPANDAAKLNPAAKDFKSFLSSMKLTKSKGEGSSNAGSASNTPNLAQGENEEDFSPPNSRKSRDTRSITTAESSVAESGRNSVDLIRTPSYVSEAAPSPLLNGSSGGKESFMQKLSRKSSSGGFGIPKFQRNKSKLDTNTPTSVPAEDEEDGANSLNASVSSARESKETSGRESKEQARGSGRNWSNVLKLGSSKDKKEKKGNETPSLSGLSITTDEDRDERERDE</sequence>
<feature type="compositionally biased region" description="Polar residues" evidence="1">
    <location>
        <begin position="365"/>
        <end position="374"/>
    </location>
</feature>
<name>A0A2G5IE33_CERBT</name>
<dbReference type="AlphaFoldDB" id="A0A2G5IE33"/>
<feature type="compositionally biased region" description="Basic and acidic residues" evidence="1">
    <location>
        <begin position="549"/>
        <end position="558"/>
    </location>
</feature>
<feature type="region of interest" description="Disordered" evidence="1">
    <location>
        <begin position="316"/>
        <end position="391"/>
    </location>
</feature>
<dbReference type="SUPFAM" id="SSF49265">
    <property type="entry name" value="Fibronectin type III"/>
    <property type="match status" value="1"/>
</dbReference>
<feature type="compositionally biased region" description="Polar residues" evidence="1">
    <location>
        <begin position="1023"/>
        <end position="1037"/>
    </location>
</feature>
<feature type="compositionally biased region" description="Basic and acidic residues" evidence="1">
    <location>
        <begin position="717"/>
        <end position="728"/>
    </location>
</feature>
<feature type="compositionally biased region" description="Polar residues" evidence="1">
    <location>
        <begin position="1110"/>
        <end position="1119"/>
    </location>
</feature>
<dbReference type="PANTHER" id="PTHR23159">
    <property type="entry name" value="CENTROSOMAL PROTEIN 2"/>
    <property type="match status" value="1"/>
</dbReference>
<dbReference type="EMBL" id="LKMD01000099">
    <property type="protein sequence ID" value="PIB02774.1"/>
    <property type="molecule type" value="Genomic_DNA"/>
</dbReference>
<feature type="compositionally biased region" description="Polar residues" evidence="1">
    <location>
        <begin position="1160"/>
        <end position="1170"/>
    </location>
</feature>
<feature type="compositionally biased region" description="Polar residues" evidence="1">
    <location>
        <begin position="562"/>
        <end position="571"/>
    </location>
</feature>
<evidence type="ECO:0000256" key="2">
    <source>
        <dbReference type="SAM" id="SignalP"/>
    </source>
</evidence>
<feature type="compositionally biased region" description="Low complexity" evidence="1">
    <location>
        <begin position="987"/>
        <end position="997"/>
    </location>
</feature>
<evidence type="ECO:0000313" key="5">
    <source>
        <dbReference type="Proteomes" id="UP000230605"/>
    </source>
</evidence>
<proteinExistence type="predicted"/>
<feature type="region of interest" description="Disordered" evidence="1">
    <location>
        <begin position="530"/>
        <end position="580"/>
    </location>
</feature>
<feature type="region of interest" description="Disordered" evidence="1">
    <location>
        <begin position="254"/>
        <end position="299"/>
    </location>
</feature>
<evidence type="ECO:0000256" key="1">
    <source>
        <dbReference type="SAM" id="MobiDB-lite"/>
    </source>
</evidence>
<feature type="compositionally biased region" description="Low complexity" evidence="1">
    <location>
        <begin position="684"/>
        <end position="699"/>
    </location>
</feature>
<feature type="compositionally biased region" description="Acidic residues" evidence="1">
    <location>
        <begin position="922"/>
        <end position="932"/>
    </location>
</feature>
<dbReference type="InterPro" id="IPR003961">
    <property type="entry name" value="FN3_dom"/>
</dbReference>
<feature type="region of interest" description="Disordered" evidence="1">
    <location>
        <begin position="682"/>
        <end position="968"/>
    </location>
</feature>
<feature type="region of interest" description="Disordered" evidence="1">
    <location>
        <begin position="982"/>
        <end position="1182"/>
    </location>
</feature>
<dbReference type="OrthoDB" id="5572782at2759"/>
<organism evidence="4 5">
    <name type="scientific">Cercospora beticola</name>
    <name type="common">Sugarbeet leaf spot fungus</name>
    <dbReference type="NCBI Taxonomy" id="122368"/>
    <lineage>
        <taxon>Eukaryota</taxon>
        <taxon>Fungi</taxon>
        <taxon>Dikarya</taxon>
        <taxon>Ascomycota</taxon>
        <taxon>Pezizomycotina</taxon>
        <taxon>Dothideomycetes</taxon>
        <taxon>Dothideomycetidae</taxon>
        <taxon>Mycosphaerellales</taxon>
        <taxon>Mycosphaerellaceae</taxon>
        <taxon>Cercospora</taxon>
    </lineage>
</organism>
<reference evidence="4 5" key="1">
    <citation type="submission" date="2015-10" db="EMBL/GenBank/DDBJ databases">
        <title>The cercosporin biosynthetic gene cluster was horizontally transferred to several fungal lineages and shown to be expanded in Cercospora beticola based on microsynteny with recipient genomes.</title>
        <authorList>
            <person name="De Jonge R."/>
            <person name="Ebert M.K."/>
            <person name="Suttle J.C."/>
            <person name="Jurick Ii W.M."/>
            <person name="Secor G.A."/>
            <person name="Thomma B.P."/>
            <person name="Van De Peer Y."/>
            <person name="Bolton M.D."/>
        </authorList>
    </citation>
    <scope>NUCLEOTIDE SEQUENCE [LARGE SCALE GENOMIC DNA]</scope>
    <source>
        <strain evidence="4 5">09-40</strain>
    </source>
</reference>
<accession>A0A2G5IE33</accession>
<feature type="compositionally biased region" description="Basic and acidic residues" evidence="1">
    <location>
        <begin position="375"/>
        <end position="391"/>
    </location>
</feature>
<comment type="caution">
    <text evidence="4">The sequence shown here is derived from an EMBL/GenBank/DDBJ whole genome shotgun (WGS) entry which is preliminary data.</text>
</comment>
<dbReference type="CDD" id="cd06503">
    <property type="entry name" value="ATP-synt_Fo_b"/>
    <property type="match status" value="1"/>
</dbReference>
<dbReference type="PROSITE" id="PS50853">
    <property type="entry name" value="FN3"/>
    <property type="match status" value="1"/>
</dbReference>
<feature type="compositionally biased region" description="Basic and acidic residues" evidence="1">
    <location>
        <begin position="1149"/>
        <end position="1159"/>
    </location>
</feature>
<feature type="compositionally biased region" description="Basic and acidic residues" evidence="1">
    <location>
        <begin position="1120"/>
        <end position="1134"/>
    </location>
</feature>
<feature type="signal peptide" evidence="2">
    <location>
        <begin position="1"/>
        <end position="38"/>
    </location>
</feature>
<feature type="compositionally biased region" description="Polar residues" evidence="1">
    <location>
        <begin position="889"/>
        <end position="900"/>
    </location>
</feature>
<gene>
    <name evidence="4" type="ORF">CB0940_11925</name>
</gene>
<feature type="chain" id="PRO_5013935672" description="Fibronectin type-III domain-containing protein" evidence="2">
    <location>
        <begin position="39"/>
        <end position="1182"/>
    </location>
</feature>
<evidence type="ECO:0000313" key="4">
    <source>
        <dbReference type="EMBL" id="PIB02774.1"/>
    </source>
</evidence>
<feature type="domain" description="Fibronectin type-III" evidence="3">
    <location>
        <begin position="121"/>
        <end position="213"/>
    </location>
</feature>
<protein>
    <recommendedName>
        <fullName evidence="3">Fibronectin type-III domain-containing protein</fullName>
    </recommendedName>
</protein>
<dbReference type="CDD" id="cd00063">
    <property type="entry name" value="FN3"/>
    <property type="match status" value="1"/>
</dbReference>
<keyword evidence="2" id="KW-0732">Signal</keyword>
<evidence type="ECO:0000259" key="3">
    <source>
        <dbReference type="PROSITE" id="PS50853"/>
    </source>
</evidence>
<dbReference type="Proteomes" id="UP000230605">
    <property type="component" value="Chromosome 10"/>
</dbReference>